<dbReference type="PANTHER" id="PTHR40255:SF1">
    <property type="entry name" value="PROTOPORPHYRINOGEN IX OXIDASE"/>
    <property type="match status" value="1"/>
</dbReference>
<evidence type="ECO:0000256" key="4">
    <source>
        <dbReference type="ARBA" id="ARBA00017504"/>
    </source>
</evidence>
<keyword evidence="8 14" id="KW-0479">Metal-binding</keyword>
<evidence type="ECO:0000256" key="9">
    <source>
        <dbReference type="ARBA" id="ARBA00022989"/>
    </source>
</evidence>
<gene>
    <name evidence="16" type="ORF">Llan_0941</name>
</gene>
<comment type="function">
    <text evidence="14 15">Catalyzes the oxidation of protoporphyrinogen IX to protoporphyrin IX.</text>
</comment>
<dbReference type="Pfam" id="PF03653">
    <property type="entry name" value="UPF0093"/>
    <property type="match status" value="1"/>
</dbReference>
<organism evidence="16 17">
    <name type="scientific">Legionella lansingensis</name>
    <dbReference type="NCBI Taxonomy" id="45067"/>
    <lineage>
        <taxon>Bacteria</taxon>
        <taxon>Pseudomonadati</taxon>
        <taxon>Pseudomonadota</taxon>
        <taxon>Gammaproteobacteria</taxon>
        <taxon>Legionellales</taxon>
        <taxon>Legionellaceae</taxon>
        <taxon>Legionella</taxon>
    </lineage>
</organism>
<evidence type="ECO:0000313" key="17">
    <source>
        <dbReference type="Proteomes" id="UP000054869"/>
    </source>
</evidence>
<dbReference type="HAMAP" id="MF_02239">
    <property type="entry name" value="HemJ"/>
    <property type="match status" value="1"/>
</dbReference>
<dbReference type="RefSeq" id="WP_028372944.1">
    <property type="nucleotide sequence ID" value="NZ_CAAAJD010000038.1"/>
</dbReference>
<dbReference type="STRING" id="45067.Llan_0941"/>
<evidence type="ECO:0000256" key="14">
    <source>
        <dbReference type="HAMAP-Rule" id="MF_02239"/>
    </source>
</evidence>
<evidence type="ECO:0000256" key="8">
    <source>
        <dbReference type="ARBA" id="ARBA00022723"/>
    </source>
</evidence>
<dbReference type="GO" id="GO:0046872">
    <property type="term" value="F:metal ion binding"/>
    <property type="evidence" value="ECO:0007669"/>
    <property type="project" value="UniProtKB-UniRule"/>
</dbReference>
<keyword evidence="10 14" id="KW-0560">Oxidoreductase</keyword>
<dbReference type="NCBIfam" id="TIGR00701">
    <property type="entry name" value="protoporphyrinogen oxidase HemJ"/>
    <property type="match status" value="1"/>
</dbReference>
<keyword evidence="9 14" id="KW-1133">Transmembrane helix</keyword>
<evidence type="ECO:0000256" key="1">
    <source>
        <dbReference type="ARBA" id="ARBA00004651"/>
    </source>
</evidence>
<evidence type="ECO:0000256" key="5">
    <source>
        <dbReference type="ARBA" id="ARBA00022475"/>
    </source>
</evidence>
<feature type="transmembrane region" description="Helical" evidence="14">
    <location>
        <begin position="6"/>
        <end position="27"/>
    </location>
</feature>
<comment type="subunit">
    <text evidence="14">Homodimer.</text>
</comment>
<reference evidence="16 17" key="1">
    <citation type="submission" date="2015-11" db="EMBL/GenBank/DDBJ databases">
        <title>Genomic analysis of 38 Legionella species identifies large and diverse effector repertoires.</title>
        <authorList>
            <person name="Burstein D."/>
            <person name="Amaro F."/>
            <person name="Zusman T."/>
            <person name="Lifshitz Z."/>
            <person name="Cohen O."/>
            <person name="Gilbert J.A."/>
            <person name="Pupko T."/>
            <person name="Shuman H.A."/>
            <person name="Segal G."/>
        </authorList>
    </citation>
    <scope>NUCLEOTIDE SEQUENCE [LARGE SCALE GENOMIC DNA]</scope>
    <source>
        <strain evidence="16 17">ATCC 49751</strain>
    </source>
</reference>
<comment type="catalytic activity">
    <reaction evidence="13 14 15">
        <text>protoporphyrinogen IX + 3 A = protoporphyrin IX + 3 AH2</text>
        <dbReference type="Rhea" id="RHEA:62000"/>
        <dbReference type="ChEBI" id="CHEBI:13193"/>
        <dbReference type="ChEBI" id="CHEBI:17499"/>
        <dbReference type="ChEBI" id="CHEBI:57306"/>
        <dbReference type="ChEBI" id="CHEBI:57307"/>
    </reaction>
</comment>
<keyword evidence="5 14" id="KW-1003">Cell membrane</keyword>
<evidence type="ECO:0000313" key="16">
    <source>
        <dbReference type="EMBL" id="KTD23103.1"/>
    </source>
</evidence>
<evidence type="ECO:0000256" key="13">
    <source>
        <dbReference type="ARBA" id="ARBA00048390"/>
    </source>
</evidence>
<dbReference type="GO" id="GO:0006782">
    <property type="term" value="P:protoporphyrinogen IX biosynthetic process"/>
    <property type="evidence" value="ECO:0007669"/>
    <property type="project" value="UniProtKB-UniRule"/>
</dbReference>
<dbReference type="UniPathway" id="UPA00251">
    <property type="reaction ID" value="UER00324"/>
</dbReference>
<feature type="transmembrane region" description="Helical" evidence="14">
    <location>
        <begin position="119"/>
        <end position="137"/>
    </location>
</feature>
<dbReference type="GO" id="GO:0070818">
    <property type="term" value="F:protoporphyrinogen oxidase activity"/>
    <property type="evidence" value="ECO:0007669"/>
    <property type="project" value="UniProtKB-UniRule"/>
</dbReference>
<comment type="pathway">
    <text evidence="2 14 15">Porphyrin-containing compound metabolism; protoporphyrin-IX biosynthesis; protoporphyrin-IX from protoporphyrinogen-IX: step 1/1.</text>
</comment>
<evidence type="ECO:0000256" key="12">
    <source>
        <dbReference type="ARBA" id="ARBA00023136"/>
    </source>
</evidence>
<feature type="transmembrane region" description="Helical" evidence="14">
    <location>
        <begin position="48"/>
        <end position="69"/>
    </location>
</feature>
<dbReference type="EC" id="1.3.99.-" evidence="14 15"/>
<comment type="subcellular location">
    <subcellularLocation>
        <location evidence="1 14">Cell membrane</location>
        <topology evidence="1 14">Multi-pass membrane protein</topology>
    </subcellularLocation>
</comment>
<dbReference type="GO" id="GO:0005886">
    <property type="term" value="C:plasma membrane"/>
    <property type="evidence" value="ECO:0007669"/>
    <property type="project" value="UniProtKB-SubCell"/>
</dbReference>
<dbReference type="eggNOG" id="COG1981">
    <property type="taxonomic scope" value="Bacteria"/>
</dbReference>
<comment type="cofactor">
    <cofactor evidence="14 15">
        <name>heme b</name>
        <dbReference type="ChEBI" id="CHEBI:60344"/>
    </cofactor>
    <text evidence="14 15">Binds 1 heme b (iron(II)-protoporphyrin IX) group per subunit.</text>
</comment>
<keyword evidence="11 14" id="KW-0408">Iron</keyword>
<proteinExistence type="inferred from homology"/>
<keyword evidence="6 14" id="KW-0349">Heme</keyword>
<keyword evidence="17" id="KW-1185">Reference proteome</keyword>
<evidence type="ECO:0000256" key="3">
    <source>
        <dbReference type="ARBA" id="ARBA00006501"/>
    </source>
</evidence>
<name>A0A0W0VST3_9GAMM</name>
<feature type="transmembrane region" description="Helical" evidence="14">
    <location>
        <begin position="81"/>
        <end position="98"/>
    </location>
</feature>
<keyword evidence="12 14" id="KW-0472">Membrane</keyword>
<feature type="binding site" description="axial binding residue" evidence="14">
    <location>
        <position position="84"/>
    </location>
    <ligand>
        <name>heme</name>
        <dbReference type="ChEBI" id="CHEBI:30413"/>
    </ligand>
    <ligandPart>
        <name>Fe</name>
        <dbReference type="ChEBI" id="CHEBI:18248"/>
    </ligandPart>
</feature>
<accession>A0A0W0VST3</accession>
<dbReference type="EMBL" id="LNYI01000017">
    <property type="protein sequence ID" value="KTD23103.1"/>
    <property type="molecule type" value="Genomic_DNA"/>
</dbReference>
<evidence type="ECO:0000256" key="15">
    <source>
        <dbReference type="PIRNR" id="PIRNR004638"/>
    </source>
</evidence>
<evidence type="ECO:0000256" key="2">
    <source>
        <dbReference type="ARBA" id="ARBA00005073"/>
    </source>
</evidence>
<dbReference type="Proteomes" id="UP000054869">
    <property type="component" value="Unassembled WGS sequence"/>
</dbReference>
<evidence type="ECO:0000256" key="10">
    <source>
        <dbReference type="ARBA" id="ARBA00023002"/>
    </source>
</evidence>
<dbReference type="InterPro" id="IPR005265">
    <property type="entry name" value="HemJ-like"/>
</dbReference>
<evidence type="ECO:0000256" key="11">
    <source>
        <dbReference type="ARBA" id="ARBA00023004"/>
    </source>
</evidence>
<comment type="caution">
    <text evidence="16">The sequence shown here is derived from an EMBL/GenBank/DDBJ whole genome shotgun (WGS) entry which is preliminary data.</text>
</comment>
<evidence type="ECO:0000256" key="7">
    <source>
        <dbReference type="ARBA" id="ARBA00022692"/>
    </source>
</evidence>
<dbReference type="AlphaFoldDB" id="A0A0W0VST3"/>
<protein>
    <recommendedName>
        <fullName evidence="4 14">Protoporphyrinogen IX oxidase</fullName>
        <shortName evidence="14">PPO</shortName>
        <ecNumber evidence="14 15">1.3.99.-</ecNumber>
    </recommendedName>
</protein>
<dbReference type="PATRIC" id="fig|45067.4.peg.973"/>
<evidence type="ECO:0000256" key="6">
    <source>
        <dbReference type="ARBA" id="ARBA00022617"/>
    </source>
</evidence>
<dbReference type="OrthoDB" id="9800824at2"/>
<keyword evidence="7 14" id="KW-0812">Transmembrane</keyword>
<feature type="binding site" description="axial binding residue" evidence="14">
    <location>
        <position position="8"/>
    </location>
    <ligand>
        <name>heme</name>
        <dbReference type="ChEBI" id="CHEBI:30413"/>
    </ligand>
    <ligandPart>
        <name>Fe</name>
        <dbReference type="ChEBI" id="CHEBI:18248"/>
    </ligandPart>
</feature>
<dbReference type="PANTHER" id="PTHR40255">
    <property type="entry name" value="UPF0093 MEMBRANE PROTEIN SLR1790"/>
    <property type="match status" value="1"/>
</dbReference>
<dbReference type="PIRSF" id="PIRSF004638">
    <property type="entry name" value="UCP004638"/>
    <property type="match status" value="1"/>
</dbReference>
<comment type="similarity">
    <text evidence="3 14 15">Belongs to the HemJ family.</text>
</comment>
<sequence length="140" mass="16466">MLTIKAFHIIAMVAWFAGLFYLPRLFVYHAETNDSISIERFKVMERRLYYGITWPAAILTTVLGLLLILFNPQYYLKAGWMHAKLGLVLLLWVYHLFCGHFRKCFAQQKNTKGSRFYRIFNELPTLFLIAIVLLVVTKPF</sequence>